<keyword evidence="2" id="KW-0964">Secreted</keyword>
<keyword evidence="6" id="KW-0119">Carbohydrate metabolism</keyword>
<evidence type="ECO:0000256" key="2">
    <source>
        <dbReference type="ARBA" id="ARBA00022525"/>
    </source>
</evidence>
<comment type="caution">
    <text evidence="11">The sequence shown here is derived from an EMBL/GenBank/DDBJ whole genome shotgun (WGS) entry which is preliminary data.</text>
</comment>
<evidence type="ECO:0000259" key="9">
    <source>
        <dbReference type="Pfam" id="PF02230"/>
    </source>
</evidence>
<feature type="domain" description="Phospholipase/carboxylesterase/thioesterase" evidence="9">
    <location>
        <begin position="46"/>
        <end position="229"/>
    </location>
</feature>
<dbReference type="InterPro" id="IPR043595">
    <property type="entry name" value="FaeB/C/D"/>
</dbReference>
<dbReference type="Pfam" id="PF18962">
    <property type="entry name" value="Por_Secre_tail"/>
    <property type="match status" value="1"/>
</dbReference>
<evidence type="ECO:0000256" key="5">
    <source>
        <dbReference type="ARBA" id="ARBA00022801"/>
    </source>
</evidence>
<keyword evidence="3" id="KW-0858">Xylan degradation</keyword>
<dbReference type="Pfam" id="PF02230">
    <property type="entry name" value="Abhydrolase_2"/>
    <property type="match status" value="1"/>
</dbReference>
<evidence type="ECO:0000313" key="12">
    <source>
        <dbReference type="Proteomes" id="UP000307507"/>
    </source>
</evidence>
<feature type="domain" description="Secretion system C-terminal sorting" evidence="10">
    <location>
        <begin position="307"/>
        <end position="387"/>
    </location>
</feature>
<dbReference type="GO" id="GO:0045493">
    <property type="term" value="P:xylan catabolic process"/>
    <property type="evidence" value="ECO:0007669"/>
    <property type="project" value="UniProtKB-KW"/>
</dbReference>
<dbReference type="AlphaFoldDB" id="A0A4S4A678"/>
<dbReference type="EMBL" id="SSNZ01000001">
    <property type="protein sequence ID" value="THF53465.1"/>
    <property type="molecule type" value="Genomic_DNA"/>
</dbReference>
<dbReference type="NCBIfam" id="TIGR04183">
    <property type="entry name" value="Por_Secre_tail"/>
    <property type="match status" value="1"/>
</dbReference>
<dbReference type="GO" id="GO:0030600">
    <property type="term" value="F:feruloyl esterase activity"/>
    <property type="evidence" value="ECO:0007669"/>
    <property type="project" value="InterPro"/>
</dbReference>
<dbReference type="RefSeq" id="WP_136401988.1">
    <property type="nucleotide sequence ID" value="NZ_SSNZ01000001.1"/>
</dbReference>
<accession>A0A4S4A678</accession>
<comment type="subcellular location">
    <subcellularLocation>
        <location evidence="1">Secreted</location>
    </subcellularLocation>
</comment>
<keyword evidence="12" id="KW-1185">Reference proteome</keyword>
<dbReference type="InterPro" id="IPR003140">
    <property type="entry name" value="PLipase/COase/thioEstase"/>
</dbReference>
<dbReference type="PANTHER" id="PTHR38050">
    <property type="match status" value="1"/>
</dbReference>
<sequence length="390" mass="44059">MKKVIFGLLIMLTCPAMAQWFNRTISHNTLEREYRLYIPENFQPSQSTSLIMALHGMSDTAEAFSKTINIERLANQEQIIVVCPQALHDTILGYTAWNSGAGIGPGKQFNESIDDVDFIRTLIVMISEQYAIVPDKVFAFGFSMGGFMVHRLALELNDKITAFASVAGTIGESLLPMLETISVRPVSIAHFHGTGDSVVAYMNNAYGSNVSMMLAFWKKNNKSKPEAEHHFLPDRINDGFTVDHYRYTSDFNNAIIELFKINGGFHRWLNDEDNSDISYTDEIWKFFKKTSTLANPSWEALQTELAVYPNPLTGNQINIRLSGHQQYENEACTVIVYDGIGREIIHEKCKLISGNGTITVRDLPNGGMYWVEVTGIEKRFKVHKKLLINR</sequence>
<evidence type="ECO:0000256" key="1">
    <source>
        <dbReference type="ARBA" id="ARBA00004613"/>
    </source>
</evidence>
<evidence type="ECO:0000256" key="7">
    <source>
        <dbReference type="ARBA" id="ARBA00023326"/>
    </source>
</evidence>
<dbReference type="InterPro" id="IPR026444">
    <property type="entry name" value="Secre_tail"/>
</dbReference>
<evidence type="ECO:0000256" key="3">
    <source>
        <dbReference type="ARBA" id="ARBA00022651"/>
    </source>
</evidence>
<evidence type="ECO:0000256" key="4">
    <source>
        <dbReference type="ARBA" id="ARBA00022729"/>
    </source>
</evidence>
<name>A0A4S4A678_9FLAO</name>
<keyword evidence="5" id="KW-0378">Hydrolase</keyword>
<evidence type="ECO:0000256" key="6">
    <source>
        <dbReference type="ARBA" id="ARBA00023277"/>
    </source>
</evidence>
<feature type="signal peptide" evidence="8">
    <location>
        <begin position="1"/>
        <end position="18"/>
    </location>
</feature>
<dbReference type="SUPFAM" id="SSF53474">
    <property type="entry name" value="alpha/beta-Hydrolases"/>
    <property type="match status" value="1"/>
</dbReference>
<evidence type="ECO:0000259" key="10">
    <source>
        <dbReference type="Pfam" id="PF18962"/>
    </source>
</evidence>
<evidence type="ECO:0000313" key="11">
    <source>
        <dbReference type="EMBL" id="THF53465.1"/>
    </source>
</evidence>
<reference evidence="11 12" key="1">
    <citation type="submission" date="2019-04" db="EMBL/GenBank/DDBJ databases">
        <title>Flavobacterium sp. nov. isolated from construction timber.</title>
        <authorList>
            <person name="Lin S.-Y."/>
            <person name="Chang C.-T."/>
            <person name="Young C.-C."/>
        </authorList>
    </citation>
    <scope>NUCLEOTIDE SEQUENCE [LARGE SCALE GENOMIC DNA]</scope>
    <source>
        <strain evidence="11 12">CC-CTC003</strain>
    </source>
</reference>
<protein>
    <submittedName>
        <fullName evidence="11">T9SS type A sorting domain-containing protein</fullName>
    </submittedName>
</protein>
<dbReference type="OrthoDB" id="9764953at2"/>
<dbReference type="PANTHER" id="PTHR38050:SF2">
    <property type="entry name" value="FERULOYL ESTERASE C-RELATED"/>
    <property type="match status" value="1"/>
</dbReference>
<keyword evidence="4 8" id="KW-0732">Signal</keyword>
<evidence type="ECO:0000256" key="8">
    <source>
        <dbReference type="SAM" id="SignalP"/>
    </source>
</evidence>
<dbReference type="GO" id="GO:0005576">
    <property type="term" value="C:extracellular region"/>
    <property type="evidence" value="ECO:0007669"/>
    <property type="project" value="UniProtKB-SubCell"/>
</dbReference>
<organism evidence="11 12">
    <name type="scientific">Flavobacterium supellecticarium</name>
    <dbReference type="NCBI Taxonomy" id="2565924"/>
    <lineage>
        <taxon>Bacteria</taxon>
        <taxon>Pseudomonadati</taxon>
        <taxon>Bacteroidota</taxon>
        <taxon>Flavobacteriia</taxon>
        <taxon>Flavobacteriales</taxon>
        <taxon>Flavobacteriaceae</taxon>
        <taxon>Flavobacterium</taxon>
    </lineage>
</organism>
<dbReference type="Proteomes" id="UP000307507">
    <property type="component" value="Unassembled WGS sequence"/>
</dbReference>
<dbReference type="Gene3D" id="3.40.50.1820">
    <property type="entry name" value="alpha/beta hydrolase"/>
    <property type="match status" value="1"/>
</dbReference>
<feature type="chain" id="PRO_5020584226" evidence="8">
    <location>
        <begin position="19"/>
        <end position="390"/>
    </location>
</feature>
<proteinExistence type="predicted"/>
<gene>
    <name evidence="11" type="ORF">E6C50_04490</name>
</gene>
<dbReference type="InterPro" id="IPR029058">
    <property type="entry name" value="AB_hydrolase_fold"/>
</dbReference>
<keyword evidence="7" id="KW-0624">Polysaccharide degradation</keyword>